<dbReference type="AlphaFoldDB" id="A0A9D2TXL2"/>
<keyword evidence="1" id="KW-0472">Membrane</keyword>
<keyword evidence="1" id="KW-1133">Transmembrane helix</keyword>
<gene>
    <name evidence="2" type="ORF">H9914_14230</name>
</gene>
<feature type="transmembrane region" description="Helical" evidence="1">
    <location>
        <begin position="42"/>
        <end position="60"/>
    </location>
</feature>
<reference evidence="2" key="2">
    <citation type="submission" date="2021-04" db="EMBL/GenBank/DDBJ databases">
        <authorList>
            <person name="Gilroy R."/>
        </authorList>
    </citation>
    <scope>NUCLEOTIDE SEQUENCE</scope>
    <source>
        <strain evidence="2">ChiBcec6-4105</strain>
    </source>
</reference>
<evidence type="ECO:0000313" key="3">
    <source>
        <dbReference type="Proteomes" id="UP000823892"/>
    </source>
</evidence>
<dbReference type="Proteomes" id="UP000823892">
    <property type="component" value="Unassembled WGS sequence"/>
</dbReference>
<dbReference type="EMBL" id="DWUY01000312">
    <property type="protein sequence ID" value="HJD30130.1"/>
    <property type="molecule type" value="Genomic_DNA"/>
</dbReference>
<evidence type="ECO:0000256" key="1">
    <source>
        <dbReference type="SAM" id="Phobius"/>
    </source>
</evidence>
<organism evidence="2 3">
    <name type="scientific">Candidatus Blautia avicola</name>
    <dbReference type="NCBI Taxonomy" id="2838483"/>
    <lineage>
        <taxon>Bacteria</taxon>
        <taxon>Bacillati</taxon>
        <taxon>Bacillota</taxon>
        <taxon>Clostridia</taxon>
        <taxon>Lachnospirales</taxon>
        <taxon>Lachnospiraceae</taxon>
        <taxon>Blautia</taxon>
    </lineage>
</organism>
<reference evidence="2" key="1">
    <citation type="journal article" date="2021" name="PeerJ">
        <title>Extensive microbial diversity within the chicken gut microbiome revealed by metagenomics and culture.</title>
        <authorList>
            <person name="Gilroy R."/>
            <person name="Ravi A."/>
            <person name="Getino M."/>
            <person name="Pursley I."/>
            <person name="Horton D.L."/>
            <person name="Alikhan N.F."/>
            <person name="Baker D."/>
            <person name="Gharbi K."/>
            <person name="Hall N."/>
            <person name="Watson M."/>
            <person name="Adriaenssens E.M."/>
            <person name="Foster-Nyarko E."/>
            <person name="Jarju S."/>
            <person name="Secka A."/>
            <person name="Antonio M."/>
            <person name="Oren A."/>
            <person name="Chaudhuri R.R."/>
            <person name="La Ragione R."/>
            <person name="Hildebrand F."/>
            <person name="Pallen M.J."/>
        </authorList>
    </citation>
    <scope>NUCLEOTIDE SEQUENCE</scope>
    <source>
        <strain evidence="2">ChiBcec6-4105</strain>
    </source>
</reference>
<keyword evidence="1" id="KW-0812">Transmembrane</keyword>
<comment type="caution">
    <text evidence="2">The sequence shown here is derived from an EMBL/GenBank/DDBJ whole genome shotgun (WGS) entry which is preliminary data.</text>
</comment>
<proteinExistence type="predicted"/>
<protein>
    <submittedName>
        <fullName evidence="2">Uncharacterized protein</fullName>
    </submittedName>
</protein>
<feature type="transmembrane region" description="Helical" evidence="1">
    <location>
        <begin position="80"/>
        <end position="104"/>
    </location>
</feature>
<sequence length="108" mass="12449">MILVLFSLLFYAWSGTQYIKILAALILLNYVLGFFIKKSRAVLALGILLNLGILFYYKYLNLIITTYNDVLHRDFFLWEIIAPLGISFIIFQCISNVSTFFVSVPKVL</sequence>
<accession>A0A9D2TXL2</accession>
<feature type="transmembrane region" description="Helical" evidence="1">
    <location>
        <begin position="17"/>
        <end position="35"/>
    </location>
</feature>
<name>A0A9D2TXL2_9FIRM</name>
<evidence type="ECO:0000313" key="2">
    <source>
        <dbReference type="EMBL" id="HJD30130.1"/>
    </source>
</evidence>